<dbReference type="PANTHER" id="PTHR11579">
    <property type="entry name" value="PROTEIN-L-ISOASPARTATE O-METHYLTRANSFERASE"/>
    <property type="match status" value="1"/>
</dbReference>
<sequence>MTTKEKRFPLSLSSVVDQREAGRGDHFGRSASTQTATQNARQGANLAIRVSPAVNSEKKQAEQSAPFASPLVSDGVRRAMVARVAQQGVSDALVLAALQAIPRHMFLDSGLASQAYVDASLPIGHHQTISQPYIVGRMLEILRNGAALDKVLEIGTGCGYQAAVLSLIAKDVYSVERIKALHELAKNNLRPMRIANIRLHYGDGMLGMPQVAPFDGIILAAAGMEVPHALLMQLKIGGRLIAPVGDRHQVLQLIERVSVHDWNSTMVENCHFVPLRSGVI</sequence>
<evidence type="ECO:0000256" key="1">
    <source>
        <dbReference type="ARBA" id="ARBA00004496"/>
    </source>
</evidence>
<evidence type="ECO:0000256" key="9">
    <source>
        <dbReference type="NCBIfam" id="TIGR00080"/>
    </source>
</evidence>
<evidence type="ECO:0000256" key="5">
    <source>
        <dbReference type="ARBA" id="ARBA00022490"/>
    </source>
</evidence>
<dbReference type="EMBL" id="JAGSPK010000002">
    <property type="protein sequence ID" value="MBR7792422.1"/>
    <property type="molecule type" value="Genomic_DNA"/>
</dbReference>
<dbReference type="NCBIfam" id="NF001453">
    <property type="entry name" value="PRK00312.1"/>
    <property type="match status" value="1"/>
</dbReference>
<dbReference type="InterPro" id="IPR000682">
    <property type="entry name" value="PCMT"/>
</dbReference>
<dbReference type="Gene3D" id="3.40.50.150">
    <property type="entry name" value="Vaccinia Virus protein VP39"/>
    <property type="match status" value="1"/>
</dbReference>
<feature type="region of interest" description="Disordered" evidence="10">
    <location>
        <begin position="19"/>
        <end position="42"/>
    </location>
</feature>
<dbReference type="SUPFAM" id="SSF53335">
    <property type="entry name" value="S-adenosyl-L-methionine-dependent methyltransferases"/>
    <property type="match status" value="1"/>
</dbReference>
<evidence type="ECO:0000256" key="8">
    <source>
        <dbReference type="ARBA" id="ARBA00022691"/>
    </source>
</evidence>
<comment type="subcellular location">
    <subcellularLocation>
        <location evidence="1">Cytoplasm</location>
    </subcellularLocation>
</comment>
<dbReference type="CDD" id="cd02440">
    <property type="entry name" value="AdoMet_MTases"/>
    <property type="match status" value="1"/>
</dbReference>
<keyword evidence="12" id="KW-1185">Reference proteome</keyword>
<feature type="compositionally biased region" description="Polar residues" evidence="10">
    <location>
        <begin position="30"/>
        <end position="42"/>
    </location>
</feature>
<keyword evidence="8" id="KW-0949">S-adenosyl-L-methionine</keyword>
<dbReference type="GO" id="GO:0004719">
    <property type="term" value="F:protein-L-isoaspartate (D-aspartate) O-methyltransferase activity"/>
    <property type="evidence" value="ECO:0007669"/>
    <property type="project" value="UniProtKB-EC"/>
</dbReference>
<evidence type="ECO:0000313" key="12">
    <source>
        <dbReference type="Proteomes" id="UP000682982"/>
    </source>
</evidence>
<dbReference type="NCBIfam" id="TIGR00080">
    <property type="entry name" value="pimt"/>
    <property type="match status" value="1"/>
</dbReference>
<evidence type="ECO:0000313" key="11">
    <source>
        <dbReference type="EMBL" id="MBR7792422.1"/>
    </source>
</evidence>
<feature type="compositionally biased region" description="Basic and acidic residues" evidence="10">
    <location>
        <begin position="19"/>
        <end position="28"/>
    </location>
</feature>
<protein>
    <recommendedName>
        <fullName evidence="4 9">Protein-L-isoaspartate O-methyltransferase</fullName>
        <ecNumber evidence="3 9">2.1.1.77</ecNumber>
    </recommendedName>
</protein>
<comment type="similarity">
    <text evidence="2">Belongs to the methyltransferase superfamily. L-isoaspartyl/D-aspartyl protein methyltransferase family.</text>
</comment>
<dbReference type="EC" id="2.1.1.77" evidence="3 9"/>
<evidence type="ECO:0000256" key="10">
    <source>
        <dbReference type="SAM" id="MobiDB-lite"/>
    </source>
</evidence>
<evidence type="ECO:0000256" key="6">
    <source>
        <dbReference type="ARBA" id="ARBA00022603"/>
    </source>
</evidence>
<dbReference type="RefSeq" id="WP_212678463.1">
    <property type="nucleotide sequence ID" value="NZ_JAGSPK010000002.1"/>
</dbReference>
<gene>
    <name evidence="11" type="ORF">KDM87_07405</name>
</gene>
<evidence type="ECO:0000256" key="4">
    <source>
        <dbReference type="ARBA" id="ARBA00013346"/>
    </source>
</evidence>
<evidence type="ECO:0000256" key="3">
    <source>
        <dbReference type="ARBA" id="ARBA00011890"/>
    </source>
</evidence>
<organism evidence="11 12">
    <name type="scientific">Undibacterium rivi</name>
    <dbReference type="NCBI Taxonomy" id="2828729"/>
    <lineage>
        <taxon>Bacteria</taxon>
        <taxon>Pseudomonadati</taxon>
        <taxon>Pseudomonadota</taxon>
        <taxon>Betaproteobacteria</taxon>
        <taxon>Burkholderiales</taxon>
        <taxon>Oxalobacteraceae</taxon>
        <taxon>Undibacterium</taxon>
    </lineage>
</organism>
<proteinExistence type="inferred from homology"/>
<reference evidence="11 12" key="1">
    <citation type="submission" date="2021-04" db="EMBL/GenBank/DDBJ databases">
        <title>novel species isolated from subtropical streams in China.</title>
        <authorList>
            <person name="Lu H."/>
        </authorList>
    </citation>
    <scope>NUCLEOTIDE SEQUENCE [LARGE SCALE GENOMIC DNA]</scope>
    <source>
        <strain evidence="11 12">FT147W</strain>
    </source>
</reference>
<name>A0ABS5H211_9BURK</name>
<evidence type="ECO:0000256" key="2">
    <source>
        <dbReference type="ARBA" id="ARBA00005369"/>
    </source>
</evidence>
<keyword evidence="7 11" id="KW-0808">Transferase</keyword>
<dbReference type="InterPro" id="IPR029063">
    <property type="entry name" value="SAM-dependent_MTases_sf"/>
</dbReference>
<dbReference type="Pfam" id="PF01135">
    <property type="entry name" value="PCMT"/>
    <property type="match status" value="1"/>
</dbReference>
<dbReference type="GO" id="GO:0032259">
    <property type="term" value="P:methylation"/>
    <property type="evidence" value="ECO:0007669"/>
    <property type="project" value="UniProtKB-KW"/>
</dbReference>
<evidence type="ECO:0000256" key="7">
    <source>
        <dbReference type="ARBA" id="ARBA00022679"/>
    </source>
</evidence>
<keyword evidence="5" id="KW-0963">Cytoplasm</keyword>
<dbReference type="PANTHER" id="PTHR11579:SF0">
    <property type="entry name" value="PROTEIN-L-ISOASPARTATE(D-ASPARTATE) O-METHYLTRANSFERASE"/>
    <property type="match status" value="1"/>
</dbReference>
<keyword evidence="6 11" id="KW-0489">Methyltransferase</keyword>
<comment type="caution">
    <text evidence="11">The sequence shown here is derived from an EMBL/GenBank/DDBJ whole genome shotgun (WGS) entry which is preliminary data.</text>
</comment>
<dbReference type="Proteomes" id="UP000682982">
    <property type="component" value="Unassembled WGS sequence"/>
</dbReference>
<accession>A0ABS5H211</accession>